<feature type="transmembrane region" description="Helical" evidence="10">
    <location>
        <begin position="361"/>
        <end position="384"/>
    </location>
</feature>
<reference evidence="11 12" key="1">
    <citation type="submission" date="2020-08" db="EMBL/GenBank/DDBJ databases">
        <authorList>
            <person name="Liu C."/>
            <person name="Sun Q."/>
        </authorList>
    </citation>
    <scope>NUCLEOTIDE SEQUENCE [LARGE SCALE GENOMIC DNA]</scope>
    <source>
        <strain evidence="11 12">NSJ-57</strain>
    </source>
</reference>
<protein>
    <recommendedName>
        <fullName evidence="3">Multidrug export protein MepA</fullName>
    </recommendedName>
</protein>
<dbReference type="GO" id="GO:0046677">
    <property type="term" value="P:response to antibiotic"/>
    <property type="evidence" value="ECO:0007669"/>
    <property type="project" value="UniProtKB-KW"/>
</dbReference>
<keyword evidence="8 10" id="KW-0472">Membrane</keyword>
<name>A0A7G9GXW4_9FUSO</name>
<feature type="transmembrane region" description="Helical" evidence="10">
    <location>
        <begin position="318"/>
        <end position="341"/>
    </location>
</feature>
<dbReference type="InterPro" id="IPR051327">
    <property type="entry name" value="MATE_MepA_subfamily"/>
</dbReference>
<dbReference type="InterPro" id="IPR045070">
    <property type="entry name" value="MATE_MepA-like"/>
</dbReference>
<keyword evidence="7 10" id="KW-1133">Transmembrane helix</keyword>
<accession>A0A7G9GXW4</accession>
<dbReference type="RefSeq" id="WP_101475042.1">
    <property type="nucleotide sequence ID" value="NZ_CP060637.1"/>
</dbReference>
<feature type="transmembrane region" description="Helical" evidence="10">
    <location>
        <begin position="168"/>
        <end position="191"/>
    </location>
</feature>
<feature type="transmembrane region" description="Helical" evidence="10">
    <location>
        <begin position="96"/>
        <end position="119"/>
    </location>
</feature>
<evidence type="ECO:0000313" key="12">
    <source>
        <dbReference type="Proteomes" id="UP000515913"/>
    </source>
</evidence>
<dbReference type="PANTHER" id="PTHR43823:SF3">
    <property type="entry name" value="MULTIDRUG EXPORT PROTEIN MEPA"/>
    <property type="match status" value="1"/>
</dbReference>
<gene>
    <name evidence="11" type="ORF">H9Q81_02050</name>
</gene>
<keyword evidence="6 10" id="KW-0812">Transmembrane</keyword>
<dbReference type="CDD" id="cd13143">
    <property type="entry name" value="MATE_MepA_like"/>
    <property type="match status" value="1"/>
</dbReference>
<feature type="transmembrane region" description="Helical" evidence="10">
    <location>
        <begin position="274"/>
        <end position="297"/>
    </location>
</feature>
<keyword evidence="9" id="KW-0046">Antibiotic resistance</keyword>
<comment type="subcellular location">
    <subcellularLocation>
        <location evidence="1">Cell membrane</location>
        <topology evidence="1">Multi-pass membrane protein</topology>
    </subcellularLocation>
</comment>
<proteinExistence type="inferred from homology"/>
<dbReference type="NCBIfam" id="TIGR00797">
    <property type="entry name" value="matE"/>
    <property type="match status" value="1"/>
</dbReference>
<dbReference type="Proteomes" id="UP000515913">
    <property type="component" value="Chromosome"/>
</dbReference>
<dbReference type="PANTHER" id="PTHR43823">
    <property type="entry name" value="SPORULATION PROTEIN YKVU"/>
    <property type="match status" value="1"/>
</dbReference>
<sequence>MVDKHQLMGTEKIGKLLLQFSMPAIIGMLVNALYNIVDRIYIGNIKDVGYLAIAGVGIVFPVIIFVFGFAILIGLGSATNVSLNLGRKNQEEAERYLGAALVYGIIVSIILAVFIYFSIEQIVHFLGGSENTSKYAIEYLKIVALGFPAALVGYVANSSIRSDGNPKMAMVTLLLGAIINIVLDPVFIFYMGMGVKGAALATIISQYISGIWAVYYFFSKFSVIKIRKEYLTITLEKIKSITLLGSAPFAIQLGSSVVNYTYNSTLKVYGGDTAIGAMAVVQAIITFVLMPIFGINQGLQPILGYNYGARLYKRVREALFKGIFGATAICVFYYIIIQFMAKDLVKIFTHEQGLLDIASKGLRIEVFMLPIIGFQIICSIYFQAVGKPKMSLFMSLSRQIIVLIPCIIIMSKMFGAIGIWYAAPVSDFIATVLTFILIRKELNGLKKMDQKVQEDEEMN</sequence>
<feature type="transmembrane region" description="Helical" evidence="10">
    <location>
        <begin position="396"/>
        <end position="413"/>
    </location>
</feature>
<feature type="transmembrane region" description="Helical" evidence="10">
    <location>
        <begin position="238"/>
        <end position="262"/>
    </location>
</feature>
<feature type="transmembrane region" description="Helical" evidence="10">
    <location>
        <begin position="49"/>
        <end position="75"/>
    </location>
</feature>
<evidence type="ECO:0000256" key="3">
    <source>
        <dbReference type="ARBA" id="ARBA00022106"/>
    </source>
</evidence>
<dbReference type="Pfam" id="PF01554">
    <property type="entry name" value="MatE"/>
    <property type="match status" value="2"/>
</dbReference>
<dbReference type="EMBL" id="CP060637">
    <property type="protein sequence ID" value="QNM15646.1"/>
    <property type="molecule type" value="Genomic_DNA"/>
</dbReference>
<dbReference type="PIRSF" id="PIRSF006603">
    <property type="entry name" value="DinF"/>
    <property type="match status" value="1"/>
</dbReference>
<evidence type="ECO:0000256" key="5">
    <source>
        <dbReference type="ARBA" id="ARBA00022475"/>
    </source>
</evidence>
<dbReference type="KEGG" id="fho:H9Q81_02050"/>
<dbReference type="GO" id="GO:0042910">
    <property type="term" value="F:xenobiotic transmembrane transporter activity"/>
    <property type="evidence" value="ECO:0007669"/>
    <property type="project" value="InterPro"/>
</dbReference>
<dbReference type="GO" id="GO:0005886">
    <property type="term" value="C:plasma membrane"/>
    <property type="evidence" value="ECO:0007669"/>
    <property type="project" value="UniProtKB-SubCell"/>
</dbReference>
<evidence type="ECO:0000256" key="2">
    <source>
        <dbReference type="ARBA" id="ARBA00008417"/>
    </source>
</evidence>
<evidence type="ECO:0000313" key="11">
    <source>
        <dbReference type="EMBL" id="QNM15646.1"/>
    </source>
</evidence>
<evidence type="ECO:0000256" key="10">
    <source>
        <dbReference type="SAM" id="Phobius"/>
    </source>
</evidence>
<evidence type="ECO:0000256" key="7">
    <source>
        <dbReference type="ARBA" id="ARBA00022989"/>
    </source>
</evidence>
<feature type="transmembrane region" description="Helical" evidence="10">
    <location>
        <begin position="197"/>
        <end position="218"/>
    </location>
</feature>
<evidence type="ECO:0000256" key="1">
    <source>
        <dbReference type="ARBA" id="ARBA00004651"/>
    </source>
</evidence>
<feature type="transmembrane region" description="Helical" evidence="10">
    <location>
        <begin position="419"/>
        <end position="438"/>
    </location>
</feature>
<organism evidence="11 12">
    <name type="scientific">Fusobacterium hominis</name>
    <dbReference type="NCBI Taxonomy" id="2764326"/>
    <lineage>
        <taxon>Bacteria</taxon>
        <taxon>Fusobacteriati</taxon>
        <taxon>Fusobacteriota</taxon>
        <taxon>Fusobacteriia</taxon>
        <taxon>Fusobacteriales</taxon>
        <taxon>Fusobacteriaceae</taxon>
        <taxon>Fusobacterium</taxon>
    </lineage>
</organism>
<evidence type="ECO:0000256" key="9">
    <source>
        <dbReference type="ARBA" id="ARBA00023251"/>
    </source>
</evidence>
<keyword evidence="5" id="KW-1003">Cell membrane</keyword>
<feature type="transmembrane region" description="Helical" evidence="10">
    <location>
        <begin position="139"/>
        <end position="156"/>
    </location>
</feature>
<evidence type="ECO:0000256" key="6">
    <source>
        <dbReference type="ARBA" id="ARBA00022692"/>
    </source>
</evidence>
<dbReference type="InterPro" id="IPR048279">
    <property type="entry name" value="MdtK-like"/>
</dbReference>
<keyword evidence="4" id="KW-0813">Transport</keyword>
<evidence type="ECO:0000256" key="4">
    <source>
        <dbReference type="ARBA" id="ARBA00022448"/>
    </source>
</evidence>
<dbReference type="InterPro" id="IPR002528">
    <property type="entry name" value="MATE_fam"/>
</dbReference>
<dbReference type="AlphaFoldDB" id="A0A7G9GXW4"/>
<comment type="similarity">
    <text evidence="2">Belongs to the multi antimicrobial extrusion (MATE) (TC 2.A.66.1) family. MepA subfamily.</text>
</comment>
<evidence type="ECO:0000256" key="8">
    <source>
        <dbReference type="ARBA" id="ARBA00023136"/>
    </source>
</evidence>
<feature type="transmembrane region" description="Helical" evidence="10">
    <location>
        <begin position="16"/>
        <end position="37"/>
    </location>
</feature>
<keyword evidence="12" id="KW-1185">Reference proteome</keyword>
<dbReference type="GO" id="GO:0015297">
    <property type="term" value="F:antiporter activity"/>
    <property type="evidence" value="ECO:0007669"/>
    <property type="project" value="InterPro"/>
</dbReference>